<keyword evidence="9" id="KW-1185">Reference proteome</keyword>
<dbReference type="InterPro" id="IPR044068">
    <property type="entry name" value="CB"/>
</dbReference>
<dbReference type="EMBL" id="RJJQ01000023">
    <property type="protein sequence ID" value="RNI18327.1"/>
    <property type="molecule type" value="Genomic_DNA"/>
</dbReference>
<feature type="domain" description="Core-binding (CB)" evidence="7">
    <location>
        <begin position="55"/>
        <end position="136"/>
    </location>
</feature>
<evidence type="ECO:0000256" key="2">
    <source>
        <dbReference type="ARBA" id="ARBA00022908"/>
    </source>
</evidence>
<gene>
    <name evidence="8" type="ORF">EFY87_18200</name>
</gene>
<dbReference type="GO" id="GO:0015074">
    <property type="term" value="P:DNA integration"/>
    <property type="evidence" value="ECO:0007669"/>
    <property type="project" value="UniProtKB-KW"/>
</dbReference>
<evidence type="ECO:0000259" key="7">
    <source>
        <dbReference type="PROSITE" id="PS51900"/>
    </source>
</evidence>
<evidence type="ECO:0000259" key="6">
    <source>
        <dbReference type="PROSITE" id="PS51898"/>
    </source>
</evidence>
<dbReference type="Gene3D" id="1.10.150.130">
    <property type="match status" value="1"/>
</dbReference>
<dbReference type="OrthoDB" id="1822491at2"/>
<dbReference type="PROSITE" id="PS51900">
    <property type="entry name" value="CB"/>
    <property type="match status" value="1"/>
</dbReference>
<dbReference type="Pfam" id="PF02899">
    <property type="entry name" value="Phage_int_SAM_1"/>
    <property type="match status" value="1"/>
</dbReference>
<feature type="domain" description="Tyr recombinase" evidence="6">
    <location>
        <begin position="159"/>
        <end position="341"/>
    </location>
</feature>
<dbReference type="InterPro" id="IPR013762">
    <property type="entry name" value="Integrase-like_cat_sf"/>
</dbReference>
<dbReference type="PANTHER" id="PTHR30349">
    <property type="entry name" value="PHAGE INTEGRASE-RELATED"/>
    <property type="match status" value="1"/>
</dbReference>
<organism evidence="8 9">
    <name type="scientific">Flexivirga caeni</name>
    <dbReference type="NCBI Taxonomy" id="2294115"/>
    <lineage>
        <taxon>Bacteria</taxon>
        <taxon>Bacillati</taxon>
        <taxon>Actinomycetota</taxon>
        <taxon>Actinomycetes</taxon>
        <taxon>Micrococcales</taxon>
        <taxon>Dermacoccaceae</taxon>
        <taxon>Flexivirga</taxon>
    </lineage>
</organism>
<dbReference type="AlphaFoldDB" id="A0A3M9LZB9"/>
<evidence type="ECO:0000313" key="9">
    <source>
        <dbReference type="Proteomes" id="UP000271678"/>
    </source>
</evidence>
<dbReference type="InterPro" id="IPR011010">
    <property type="entry name" value="DNA_brk_join_enz"/>
</dbReference>
<sequence>MTVRKTPSGRWRGVLKVGREQVASKTFDTRAQAVAWIDRERAAIAGGVDPRAGKATVRALLPQWFETRANSVAGTTYKTDQRLLKALPAWFVARGVNSLTDREVQRVLVEYAKAGRVRSSTVRYRAALSSFFSWCVRERLIATNPVVNTRVPRQTTPRVEMRPFTEAELESVSTAVAGHDERLARLVLIAGWTGLRWSELRAMRVRSLVEVPLPLLIVERAAPEGVEVKTTKSGRVRRVPIADRVLPLVREFAAGKSADELLFTTASGHQLHVGAFKRATDWKKTGRGHRVYDLRHTAACLWLVRGVDPTTVKAWMGHASMATTNLYIHHLGTAADRAALDRLNGPGCAGGAPISTDDAGQGS</sequence>
<evidence type="ECO:0000256" key="4">
    <source>
        <dbReference type="ARBA" id="ARBA00023172"/>
    </source>
</evidence>
<dbReference type="Pfam" id="PF26003">
    <property type="entry name" value="Integrase_N_phage"/>
    <property type="match status" value="1"/>
</dbReference>
<dbReference type="Pfam" id="PF00589">
    <property type="entry name" value="Phage_integrase"/>
    <property type="match status" value="1"/>
</dbReference>
<comment type="caution">
    <text evidence="8">The sequence shown here is derived from an EMBL/GenBank/DDBJ whole genome shotgun (WGS) entry which is preliminary data.</text>
</comment>
<evidence type="ECO:0000256" key="1">
    <source>
        <dbReference type="ARBA" id="ARBA00008857"/>
    </source>
</evidence>
<evidence type="ECO:0000256" key="3">
    <source>
        <dbReference type="ARBA" id="ARBA00023125"/>
    </source>
</evidence>
<protein>
    <submittedName>
        <fullName evidence="8">Recombinase XerD</fullName>
    </submittedName>
</protein>
<accession>A0A3M9LZB9</accession>
<dbReference type="GO" id="GO:0006310">
    <property type="term" value="P:DNA recombination"/>
    <property type="evidence" value="ECO:0007669"/>
    <property type="project" value="UniProtKB-KW"/>
</dbReference>
<keyword evidence="4" id="KW-0233">DNA recombination</keyword>
<evidence type="ECO:0000313" key="8">
    <source>
        <dbReference type="EMBL" id="RNI18327.1"/>
    </source>
</evidence>
<dbReference type="Gene3D" id="1.10.443.10">
    <property type="entry name" value="Intergrase catalytic core"/>
    <property type="match status" value="1"/>
</dbReference>
<dbReference type="GO" id="GO:0003677">
    <property type="term" value="F:DNA binding"/>
    <property type="evidence" value="ECO:0007669"/>
    <property type="project" value="UniProtKB-UniRule"/>
</dbReference>
<reference evidence="8 9" key="1">
    <citation type="submission" date="2018-11" db="EMBL/GenBank/DDBJ databases">
        <title>Draft genome of Simplicispira Flexivirga sp. BO-16.</title>
        <authorList>
            <person name="Im W.T."/>
        </authorList>
    </citation>
    <scope>NUCLEOTIDE SEQUENCE [LARGE SCALE GENOMIC DNA]</scope>
    <source>
        <strain evidence="8 9">BO-16</strain>
    </source>
</reference>
<name>A0A3M9LZB9_9MICO</name>
<dbReference type="PROSITE" id="PS51898">
    <property type="entry name" value="TYR_RECOMBINASE"/>
    <property type="match status" value="1"/>
</dbReference>
<dbReference type="InterPro" id="IPR050090">
    <property type="entry name" value="Tyrosine_recombinase_XerCD"/>
</dbReference>
<dbReference type="InterPro" id="IPR004107">
    <property type="entry name" value="Integrase_SAM-like_N"/>
</dbReference>
<dbReference type="PANTHER" id="PTHR30349:SF64">
    <property type="entry name" value="PROPHAGE INTEGRASE INTD-RELATED"/>
    <property type="match status" value="1"/>
</dbReference>
<keyword evidence="3 5" id="KW-0238">DNA-binding</keyword>
<comment type="similarity">
    <text evidence="1">Belongs to the 'phage' integrase family.</text>
</comment>
<dbReference type="InterPro" id="IPR002104">
    <property type="entry name" value="Integrase_catalytic"/>
</dbReference>
<dbReference type="Proteomes" id="UP000271678">
    <property type="component" value="Unassembled WGS sequence"/>
</dbReference>
<dbReference type="InterPro" id="IPR058717">
    <property type="entry name" value="Phage_L5_Integrase_N"/>
</dbReference>
<proteinExistence type="inferred from homology"/>
<evidence type="ECO:0000256" key="5">
    <source>
        <dbReference type="PROSITE-ProRule" id="PRU01248"/>
    </source>
</evidence>
<dbReference type="InterPro" id="IPR010998">
    <property type="entry name" value="Integrase_recombinase_N"/>
</dbReference>
<dbReference type="RefSeq" id="WP_123272903.1">
    <property type="nucleotide sequence ID" value="NZ_RJJQ01000023.1"/>
</dbReference>
<keyword evidence="2" id="KW-0229">DNA integration</keyword>
<dbReference type="SUPFAM" id="SSF56349">
    <property type="entry name" value="DNA breaking-rejoining enzymes"/>
    <property type="match status" value="1"/>
</dbReference>